<dbReference type="EMBL" id="ML208624">
    <property type="protein sequence ID" value="TFK61851.1"/>
    <property type="molecule type" value="Genomic_DNA"/>
</dbReference>
<evidence type="ECO:0000313" key="2">
    <source>
        <dbReference type="Proteomes" id="UP000308600"/>
    </source>
</evidence>
<proteinExistence type="predicted"/>
<gene>
    <name evidence="1" type="ORF">BDN72DRAFT_827999</name>
</gene>
<keyword evidence="2" id="KW-1185">Reference proteome</keyword>
<dbReference type="Proteomes" id="UP000308600">
    <property type="component" value="Unassembled WGS sequence"/>
</dbReference>
<accession>A0ACD3A887</accession>
<protein>
    <submittedName>
        <fullName evidence="1">Uncharacterized protein</fullName>
    </submittedName>
</protein>
<name>A0ACD3A887_9AGAR</name>
<evidence type="ECO:0000313" key="1">
    <source>
        <dbReference type="EMBL" id="TFK61851.1"/>
    </source>
</evidence>
<reference evidence="1 2" key="1">
    <citation type="journal article" date="2019" name="Nat. Ecol. Evol.">
        <title>Megaphylogeny resolves global patterns of mushroom evolution.</title>
        <authorList>
            <person name="Varga T."/>
            <person name="Krizsan K."/>
            <person name="Foldi C."/>
            <person name="Dima B."/>
            <person name="Sanchez-Garcia M."/>
            <person name="Sanchez-Ramirez S."/>
            <person name="Szollosi G.J."/>
            <person name="Szarkandi J.G."/>
            <person name="Papp V."/>
            <person name="Albert L."/>
            <person name="Andreopoulos W."/>
            <person name="Angelini C."/>
            <person name="Antonin V."/>
            <person name="Barry K.W."/>
            <person name="Bougher N.L."/>
            <person name="Buchanan P."/>
            <person name="Buyck B."/>
            <person name="Bense V."/>
            <person name="Catcheside P."/>
            <person name="Chovatia M."/>
            <person name="Cooper J."/>
            <person name="Damon W."/>
            <person name="Desjardin D."/>
            <person name="Finy P."/>
            <person name="Geml J."/>
            <person name="Haridas S."/>
            <person name="Hughes K."/>
            <person name="Justo A."/>
            <person name="Karasinski D."/>
            <person name="Kautmanova I."/>
            <person name="Kiss B."/>
            <person name="Kocsube S."/>
            <person name="Kotiranta H."/>
            <person name="LaButti K.M."/>
            <person name="Lechner B.E."/>
            <person name="Liimatainen K."/>
            <person name="Lipzen A."/>
            <person name="Lukacs Z."/>
            <person name="Mihaltcheva S."/>
            <person name="Morgado L.N."/>
            <person name="Niskanen T."/>
            <person name="Noordeloos M.E."/>
            <person name="Ohm R.A."/>
            <person name="Ortiz-Santana B."/>
            <person name="Ovrebo C."/>
            <person name="Racz N."/>
            <person name="Riley R."/>
            <person name="Savchenko A."/>
            <person name="Shiryaev A."/>
            <person name="Soop K."/>
            <person name="Spirin V."/>
            <person name="Szebenyi C."/>
            <person name="Tomsovsky M."/>
            <person name="Tulloss R.E."/>
            <person name="Uehling J."/>
            <person name="Grigoriev I.V."/>
            <person name="Vagvolgyi C."/>
            <person name="Papp T."/>
            <person name="Martin F.M."/>
            <person name="Miettinen O."/>
            <person name="Hibbett D.S."/>
            <person name="Nagy L.G."/>
        </authorList>
    </citation>
    <scope>NUCLEOTIDE SEQUENCE [LARGE SCALE GENOMIC DNA]</scope>
    <source>
        <strain evidence="1 2">NL-1719</strain>
    </source>
</reference>
<organism evidence="1 2">
    <name type="scientific">Pluteus cervinus</name>
    <dbReference type="NCBI Taxonomy" id="181527"/>
    <lineage>
        <taxon>Eukaryota</taxon>
        <taxon>Fungi</taxon>
        <taxon>Dikarya</taxon>
        <taxon>Basidiomycota</taxon>
        <taxon>Agaricomycotina</taxon>
        <taxon>Agaricomycetes</taxon>
        <taxon>Agaricomycetidae</taxon>
        <taxon>Agaricales</taxon>
        <taxon>Pluteineae</taxon>
        <taxon>Pluteaceae</taxon>
        <taxon>Pluteus</taxon>
    </lineage>
</organism>
<sequence>MPQFINLLCLLSLASLASARLVERDTTRAPGFGSPRAVVVEKQPQDAAQLDINKLITVAKTIDQAAGAEDGAPPSTDVPETVITAVDGSITSAGSGTDGLLQAMHGDTPPDLSTGSVLQRRAIAVGDYDQVFVGTGTGPNDRDASINGIGYLTYTVLSNGTYDINACLNFCDLIGPCIFVNLYYEFNNVLTDPNGHPSNLKCAAYSEVHSAIEKTNFGGQTLIPGLGPTYIQQSGGWALRSPPAPATPDGYDLVFGPVNALTSSPQALNSVNLNTYDVQACANLCTRQAADPRFGLCKFFNIYRISNDGIPSTYACNVFALVTGEEHLVSPNGIVIRDSRGYARTNFLVDGGFEAYADCDWFCFTEHTANWDGITNTTVGFMDATVFYYETYAYVGHSVGLLGSAYANEYYPGTLQSKHAIQTIPGKSYVVSFFVDNTFSGAQFEVDAWHEVMWNGVAAQTWQAGYHDWKHYQTTVVGTGNDIFGIHGGKAPAYSFIDEIYIFQL</sequence>